<dbReference type="EMBL" id="CAFBPS010000030">
    <property type="protein sequence ID" value="CAB5026395.1"/>
    <property type="molecule type" value="Genomic_DNA"/>
</dbReference>
<keyword evidence="3" id="KW-0808">Transferase</keyword>
<protein>
    <recommendedName>
        <fullName evidence="2">UTP--glucose-1-phosphate uridylyltransferase</fullName>
        <ecNumber evidence="2">2.7.7.9</ecNumber>
    </recommendedName>
</protein>
<dbReference type="EMBL" id="CAEZZP010000087">
    <property type="protein sequence ID" value="CAB4778468.1"/>
    <property type="molecule type" value="Genomic_DNA"/>
</dbReference>
<dbReference type="EMBL" id="CAFBLJ010000036">
    <property type="protein sequence ID" value="CAB4868126.1"/>
    <property type="molecule type" value="Genomic_DNA"/>
</dbReference>
<evidence type="ECO:0000313" key="12">
    <source>
        <dbReference type="EMBL" id="CAB5026395.1"/>
    </source>
</evidence>
<organism evidence="7">
    <name type="scientific">freshwater metagenome</name>
    <dbReference type="NCBI Taxonomy" id="449393"/>
    <lineage>
        <taxon>unclassified sequences</taxon>
        <taxon>metagenomes</taxon>
        <taxon>ecological metagenomes</taxon>
    </lineage>
</organism>
<evidence type="ECO:0000256" key="2">
    <source>
        <dbReference type="ARBA" id="ARBA00012415"/>
    </source>
</evidence>
<reference evidence="7" key="1">
    <citation type="submission" date="2020-05" db="EMBL/GenBank/DDBJ databases">
        <authorList>
            <person name="Chiriac C."/>
            <person name="Salcher M."/>
            <person name="Ghai R."/>
            <person name="Kavagutti S V."/>
        </authorList>
    </citation>
    <scope>NUCLEOTIDE SEQUENCE</scope>
</reference>
<evidence type="ECO:0000313" key="7">
    <source>
        <dbReference type="EMBL" id="CAB4724624.1"/>
    </source>
</evidence>
<dbReference type="GO" id="GO:0006011">
    <property type="term" value="P:UDP-alpha-D-glucose metabolic process"/>
    <property type="evidence" value="ECO:0007669"/>
    <property type="project" value="InterPro"/>
</dbReference>
<dbReference type="PANTHER" id="PTHR43197">
    <property type="entry name" value="UTP--GLUCOSE-1-PHOSPHATE URIDYLYLTRANSFERASE"/>
    <property type="match status" value="1"/>
</dbReference>
<dbReference type="InterPro" id="IPR029044">
    <property type="entry name" value="Nucleotide-diphossugar_trans"/>
</dbReference>
<proteinExistence type="inferred from homology"/>
<evidence type="ECO:0000256" key="4">
    <source>
        <dbReference type="ARBA" id="ARBA00022695"/>
    </source>
</evidence>
<dbReference type="GO" id="GO:0003983">
    <property type="term" value="F:UTP:glucose-1-phosphate uridylyltransferase activity"/>
    <property type="evidence" value="ECO:0007669"/>
    <property type="project" value="UniProtKB-EC"/>
</dbReference>
<evidence type="ECO:0000259" key="6">
    <source>
        <dbReference type="Pfam" id="PF00483"/>
    </source>
</evidence>
<comment type="catalytic activity">
    <reaction evidence="5">
        <text>alpha-D-glucose 1-phosphate + UTP + H(+) = UDP-alpha-D-glucose + diphosphate</text>
        <dbReference type="Rhea" id="RHEA:19889"/>
        <dbReference type="ChEBI" id="CHEBI:15378"/>
        <dbReference type="ChEBI" id="CHEBI:33019"/>
        <dbReference type="ChEBI" id="CHEBI:46398"/>
        <dbReference type="ChEBI" id="CHEBI:58601"/>
        <dbReference type="ChEBI" id="CHEBI:58885"/>
        <dbReference type="EC" id="2.7.7.9"/>
    </reaction>
</comment>
<dbReference type="SUPFAM" id="SSF53448">
    <property type="entry name" value="Nucleotide-diphospho-sugar transferases"/>
    <property type="match status" value="1"/>
</dbReference>
<evidence type="ECO:0000256" key="1">
    <source>
        <dbReference type="ARBA" id="ARBA00006890"/>
    </source>
</evidence>
<dbReference type="Pfam" id="PF00483">
    <property type="entry name" value="NTP_transferase"/>
    <property type="match status" value="1"/>
</dbReference>
<comment type="similarity">
    <text evidence="1">Belongs to the UDPGP type 2 family.</text>
</comment>
<evidence type="ECO:0000313" key="8">
    <source>
        <dbReference type="EMBL" id="CAB4778468.1"/>
    </source>
</evidence>
<dbReference type="Gene3D" id="3.90.550.10">
    <property type="entry name" value="Spore Coat Polysaccharide Biosynthesis Protein SpsA, Chain A"/>
    <property type="match status" value="1"/>
</dbReference>
<evidence type="ECO:0000313" key="10">
    <source>
        <dbReference type="EMBL" id="CAB4868126.1"/>
    </source>
</evidence>
<dbReference type="EMBL" id="CAEZYH010000062">
    <property type="protein sequence ID" value="CAB4724624.1"/>
    <property type="molecule type" value="Genomic_DNA"/>
</dbReference>
<dbReference type="EC" id="2.7.7.9" evidence="2"/>
<dbReference type="InterPro" id="IPR005771">
    <property type="entry name" value="GalU_uridylyltTrfase_bac/arc"/>
</dbReference>
<evidence type="ECO:0000256" key="3">
    <source>
        <dbReference type="ARBA" id="ARBA00022679"/>
    </source>
</evidence>
<accession>A0A6J6RQ27</accession>
<dbReference type="EMBL" id="CAFAAL010000032">
    <property type="protein sequence ID" value="CAB4798988.1"/>
    <property type="molecule type" value="Genomic_DNA"/>
</dbReference>
<evidence type="ECO:0000256" key="5">
    <source>
        <dbReference type="ARBA" id="ARBA00048128"/>
    </source>
</evidence>
<sequence>MALPPRIRTAVVPAAGQGTRMLPATKAVPKELLPILERPALQLIVDEALGAGVDHLVIVTSRAKPAIEQYFAASPEVEASLEKQGRAALAEQLRRYGKDVRVSFAYQDSPRGLGHAVACARDLVGSEPFFVMLPDELMQDSSLLTDLATLTQRTGVGAVALKRMPREELFRYGIVTPVGPVGKTDGVESLPIAKVIEKPSIKDAPSDLAIIGRYALTPDIFDVLDGLAPAGTGEIQLTDALSIQAERAPLHGVISHIGRRDIGNPLGWIEAVIEAGLEHAEFGDGLRTWLRTVI</sequence>
<evidence type="ECO:0000313" key="11">
    <source>
        <dbReference type="EMBL" id="CAB4896322.1"/>
    </source>
</evidence>
<evidence type="ECO:0000313" key="9">
    <source>
        <dbReference type="EMBL" id="CAB4798988.1"/>
    </source>
</evidence>
<dbReference type="EMBL" id="CAFBMF010000032">
    <property type="protein sequence ID" value="CAB4896322.1"/>
    <property type="molecule type" value="Genomic_DNA"/>
</dbReference>
<dbReference type="InterPro" id="IPR005835">
    <property type="entry name" value="NTP_transferase_dom"/>
</dbReference>
<gene>
    <name evidence="7" type="ORF">UFOPK2658_01309</name>
    <name evidence="8" type="ORF">UFOPK2880_01276</name>
    <name evidence="9" type="ORF">UFOPK3004_00555</name>
    <name evidence="10" type="ORF">UFOPK3304_00846</name>
    <name evidence="11" type="ORF">UFOPK3494_00690</name>
    <name evidence="12" type="ORF">UFOPK4134_00600</name>
</gene>
<dbReference type="PANTHER" id="PTHR43197:SF1">
    <property type="entry name" value="UTP--GLUCOSE-1-PHOSPHATE URIDYLYLTRANSFERASE"/>
    <property type="match status" value="1"/>
</dbReference>
<dbReference type="AlphaFoldDB" id="A0A6J6RQ27"/>
<feature type="domain" description="Nucleotidyl transferase" evidence="6">
    <location>
        <begin position="10"/>
        <end position="271"/>
    </location>
</feature>
<name>A0A6J6RQ27_9ZZZZ</name>
<keyword evidence="4" id="KW-0548">Nucleotidyltransferase</keyword>